<dbReference type="EMBL" id="CP015904">
    <property type="protein sequence ID" value="ARE12409.1"/>
    <property type="molecule type" value="Genomic_DNA"/>
</dbReference>
<sequence length="29" mass="3336">MKILFCQTQFKMGKTTKSAVFIAKELNTK</sequence>
<gene>
    <name evidence="1" type="ORF">LLUC11_0073</name>
</gene>
<proteinExistence type="predicted"/>
<evidence type="ECO:0000313" key="1">
    <source>
        <dbReference type="EMBL" id="ARE12409.1"/>
    </source>
</evidence>
<dbReference type="AlphaFoldDB" id="A0AAC9W7W2"/>
<organism evidence="1 2">
    <name type="scientific">Lactococcus lactis subsp. lactis</name>
    <name type="common">Streptococcus lactis</name>
    <dbReference type="NCBI Taxonomy" id="1360"/>
    <lineage>
        <taxon>Bacteria</taxon>
        <taxon>Bacillati</taxon>
        <taxon>Bacillota</taxon>
        <taxon>Bacilli</taxon>
        <taxon>Lactobacillales</taxon>
        <taxon>Streptococcaceae</taxon>
        <taxon>Lactococcus</taxon>
    </lineage>
</organism>
<evidence type="ECO:0000313" key="2">
    <source>
        <dbReference type="Proteomes" id="UP000192067"/>
    </source>
</evidence>
<protein>
    <submittedName>
        <fullName evidence="1">Uncharacterized protein</fullName>
    </submittedName>
</protein>
<dbReference type="Proteomes" id="UP000192067">
    <property type="component" value="Chromosome"/>
</dbReference>
<reference evidence="1 2" key="1">
    <citation type="journal article" date="2017" name="BMC Genomics">
        <title>Comparative and functional genomics of the Lactococcus lactis taxon; insights into evolution and niche adaptation.</title>
        <authorList>
            <person name="Kelleher P."/>
            <person name="Bottacini F."/>
            <person name="Mahony J."/>
            <person name="Kilcawley K.N."/>
            <person name="van Sinderen D."/>
        </authorList>
    </citation>
    <scope>NUCLEOTIDE SEQUENCE [LARGE SCALE GENOMIC DNA]</scope>
    <source>
        <strain evidence="1 2">UC11</strain>
    </source>
</reference>
<name>A0AAC9W7W2_LACLL</name>
<accession>A0AAC9W7W2</accession>